<dbReference type="PANTHER" id="PTHR43531:SF11">
    <property type="entry name" value="METHYL-ACCEPTING CHEMOTAXIS PROTEIN 3"/>
    <property type="match status" value="1"/>
</dbReference>
<comment type="subcellular location">
    <subcellularLocation>
        <location evidence="1">Membrane</location>
    </subcellularLocation>
</comment>
<proteinExistence type="inferred from homology"/>
<keyword evidence="6" id="KW-0812">Transmembrane</keyword>
<protein>
    <submittedName>
        <fullName evidence="9">Chemotaxis protein</fullName>
    </submittedName>
</protein>
<evidence type="ECO:0000259" key="7">
    <source>
        <dbReference type="PROSITE" id="PS50111"/>
    </source>
</evidence>
<dbReference type="GO" id="GO:0005886">
    <property type="term" value="C:plasma membrane"/>
    <property type="evidence" value="ECO:0007669"/>
    <property type="project" value="TreeGrafter"/>
</dbReference>
<sequence>MKNWSITLKMLVILGAFGLFSLGTGYYTSTQIMKIDTAYSNLLVGQVRASQSMASATRALQRARAAIADIVMLSDPKAVEVANAELTTAKQTFSELMDTAAQASPGNAKIPEFKQTGLDILEKRCARTLDQGSKTTNAAEVMSAVKTFGTECQPGFPELTDRIVAETRHLEQVMLKASDDLTGVSTSTSNNTLYILIGGLTLVLAASYFAVNAWVVKPIDALRELMAALAGGNLDVDVEGTERRDEIGKMAAAVQVFKDNGLRARELEGQSEEMRAAAERNRQAEQERIAREAEQLRVATSTLGDALKRLAHGDLACAISTAFAAEYEPLRTDFNTTVDQLSRTISFVAVSVHSMDNGTREISSGANDLSKRTEQQAASLEETAAALDQITANVGNSTKRTEEARTVASRANQSAVHSAGVVSQAEEAMKKIEESSQQISNIIGVIDEIAFQTNLLALNAGVEAARAGEAGKGFAVVAQEVRELAQRSAQAAKEIKGLIQNSSADVGSGVKLVRDTGEALKTIGGFIVEINNHMEAIAISAKEQSTGLAEINTAVNQMDQTTQQNAAMVEQSSAAAVSLAQEAAKLRDLVGQFRLDATAQSAPGQAARAAAPDSKPVASPARALGRKIASAFGGKATAAAAAAEDWEEF</sequence>
<feature type="domain" description="Methyl-accepting transducer" evidence="7">
    <location>
        <begin position="351"/>
        <end position="580"/>
    </location>
</feature>
<reference evidence="9 10" key="1">
    <citation type="submission" date="2017-09" db="EMBL/GenBank/DDBJ databases">
        <title>Comparative genomics of rhizobia isolated from Phaseolus vulgaris in China.</title>
        <authorList>
            <person name="Tong W."/>
        </authorList>
    </citation>
    <scope>NUCLEOTIDE SEQUENCE [LARGE SCALE GENOMIC DNA]</scope>
    <source>
        <strain evidence="9 10">PCH1</strain>
    </source>
</reference>
<dbReference type="Proteomes" id="UP000220353">
    <property type="component" value="Unassembled WGS sequence"/>
</dbReference>
<dbReference type="Gene3D" id="1.10.287.950">
    <property type="entry name" value="Methyl-accepting chemotaxis protein"/>
    <property type="match status" value="1"/>
</dbReference>
<dbReference type="FunFam" id="1.10.287.950:FF:000001">
    <property type="entry name" value="Methyl-accepting chemotaxis sensory transducer"/>
    <property type="match status" value="1"/>
</dbReference>
<evidence type="ECO:0000256" key="6">
    <source>
        <dbReference type="SAM" id="Phobius"/>
    </source>
</evidence>
<dbReference type="PROSITE" id="PS50885">
    <property type="entry name" value="HAMP"/>
    <property type="match status" value="2"/>
</dbReference>
<keyword evidence="2" id="KW-0145">Chemotaxis</keyword>
<dbReference type="PROSITE" id="PS50111">
    <property type="entry name" value="CHEMOTAXIS_TRANSDUC_2"/>
    <property type="match status" value="1"/>
</dbReference>
<dbReference type="SMART" id="SM00304">
    <property type="entry name" value="HAMP"/>
    <property type="match status" value="2"/>
</dbReference>
<evidence type="ECO:0000313" key="10">
    <source>
        <dbReference type="Proteomes" id="UP000220353"/>
    </source>
</evidence>
<dbReference type="PANTHER" id="PTHR43531">
    <property type="entry name" value="PROTEIN ICFG"/>
    <property type="match status" value="1"/>
</dbReference>
<dbReference type="CDD" id="cd06225">
    <property type="entry name" value="HAMP"/>
    <property type="match status" value="1"/>
</dbReference>
<evidence type="ECO:0000259" key="8">
    <source>
        <dbReference type="PROSITE" id="PS50885"/>
    </source>
</evidence>
<evidence type="ECO:0000256" key="5">
    <source>
        <dbReference type="SAM" id="Coils"/>
    </source>
</evidence>
<feature type="domain" description="HAMP" evidence="8">
    <location>
        <begin position="213"/>
        <end position="266"/>
    </location>
</feature>
<dbReference type="InterPro" id="IPR051310">
    <property type="entry name" value="MCP_chemotaxis"/>
</dbReference>
<keyword evidence="5" id="KW-0175">Coiled coil</keyword>
<dbReference type="InterPro" id="IPR003660">
    <property type="entry name" value="HAMP_dom"/>
</dbReference>
<evidence type="ECO:0000256" key="4">
    <source>
        <dbReference type="PROSITE-ProRule" id="PRU00284"/>
    </source>
</evidence>
<evidence type="ECO:0000256" key="1">
    <source>
        <dbReference type="ARBA" id="ARBA00004370"/>
    </source>
</evidence>
<feature type="transmembrane region" description="Helical" evidence="6">
    <location>
        <begin position="193"/>
        <end position="216"/>
    </location>
</feature>
<feature type="domain" description="HAMP" evidence="8">
    <location>
        <begin position="294"/>
        <end position="346"/>
    </location>
</feature>
<keyword evidence="6" id="KW-0472">Membrane</keyword>
<dbReference type="CDD" id="cd11386">
    <property type="entry name" value="MCP_signal"/>
    <property type="match status" value="1"/>
</dbReference>
<dbReference type="EMBL" id="NWTC01000002">
    <property type="protein sequence ID" value="PDT49790.1"/>
    <property type="molecule type" value="Genomic_DNA"/>
</dbReference>
<evidence type="ECO:0000256" key="3">
    <source>
        <dbReference type="ARBA" id="ARBA00029447"/>
    </source>
</evidence>
<dbReference type="Gene3D" id="1.10.8.500">
    <property type="entry name" value="HAMP domain in histidine kinase"/>
    <property type="match status" value="1"/>
</dbReference>
<keyword evidence="6" id="KW-1133">Transmembrane helix</keyword>
<comment type="similarity">
    <text evidence="3">Belongs to the methyl-accepting chemotaxis (MCP) protein family.</text>
</comment>
<evidence type="ECO:0000313" key="9">
    <source>
        <dbReference type="EMBL" id="PDT49790.1"/>
    </source>
</evidence>
<dbReference type="SMART" id="SM00283">
    <property type="entry name" value="MA"/>
    <property type="match status" value="1"/>
</dbReference>
<gene>
    <name evidence="9" type="ORF">CO661_03830</name>
</gene>
<dbReference type="SUPFAM" id="SSF58104">
    <property type="entry name" value="Methyl-accepting chemotaxis protein (MCP) signaling domain"/>
    <property type="match status" value="1"/>
</dbReference>
<name>A0A2A6M5E6_RHIFR</name>
<feature type="coiled-coil region" evidence="5">
    <location>
        <begin position="264"/>
        <end position="295"/>
    </location>
</feature>
<organism evidence="9 10">
    <name type="scientific">Rhizobium fredii</name>
    <name type="common">Sinorhizobium fredii</name>
    <dbReference type="NCBI Taxonomy" id="380"/>
    <lineage>
        <taxon>Bacteria</taxon>
        <taxon>Pseudomonadati</taxon>
        <taxon>Pseudomonadota</taxon>
        <taxon>Alphaproteobacteria</taxon>
        <taxon>Hyphomicrobiales</taxon>
        <taxon>Rhizobiaceae</taxon>
        <taxon>Sinorhizobium/Ensifer group</taxon>
        <taxon>Sinorhizobium</taxon>
    </lineage>
</organism>
<dbReference type="AlphaFoldDB" id="A0A2A6M5E6"/>
<dbReference type="GO" id="GO:0004888">
    <property type="term" value="F:transmembrane signaling receptor activity"/>
    <property type="evidence" value="ECO:0007669"/>
    <property type="project" value="TreeGrafter"/>
</dbReference>
<evidence type="ECO:0000256" key="2">
    <source>
        <dbReference type="ARBA" id="ARBA00022500"/>
    </source>
</evidence>
<dbReference type="GO" id="GO:0007165">
    <property type="term" value="P:signal transduction"/>
    <property type="evidence" value="ECO:0007669"/>
    <property type="project" value="UniProtKB-KW"/>
</dbReference>
<dbReference type="GO" id="GO:0006935">
    <property type="term" value="P:chemotaxis"/>
    <property type="evidence" value="ECO:0007669"/>
    <property type="project" value="UniProtKB-KW"/>
</dbReference>
<dbReference type="Pfam" id="PF00015">
    <property type="entry name" value="MCPsignal"/>
    <property type="match status" value="1"/>
</dbReference>
<comment type="caution">
    <text evidence="9">The sequence shown here is derived from an EMBL/GenBank/DDBJ whole genome shotgun (WGS) entry which is preliminary data.</text>
</comment>
<dbReference type="SUPFAM" id="SSF158472">
    <property type="entry name" value="HAMP domain-like"/>
    <property type="match status" value="1"/>
</dbReference>
<dbReference type="InterPro" id="IPR004089">
    <property type="entry name" value="MCPsignal_dom"/>
</dbReference>
<accession>A0A2A6M5E6</accession>
<keyword evidence="4" id="KW-0807">Transducer</keyword>
<dbReference type="Pfam" id="PF00672">
    <property type="entry name" value="HAMP"/>
    <property type="match status" value="1"/>
</dbReference>
<dbReference type="RefSeq" id="WP_097586688.1">
    <property type="nucleotide sequence ID" value="NZ_NWTC01000002.1"/>
</dbReference>